<keyword evidence="2" id="KW-1185">Reference proteome</keyword>
<evidence type="ECO:0000313" key="1">
    <source>
        <dbReference type="EMBL" id="GBN45764.1"/>
    </source>
</evidence>
<organism evidence="1 2">
    <name type="scientific">Araneus ventricosus</name>
    <name type="common">Orbweaver spider</name>
    <name type="synonym">Epeira ventricosa</name>
    <dbReference type="NCBI Taxonomy" id="182803"/>
    <lineage>
        <taxon>Eukaryota</taxon>
        <taxon>Metazoa</taxon>
        <taxon>Ecdysozoa</taxon>
        <taxon>Arthropoda</taxon>
        <taxon>Chelicerata</taxon>
        <taxon>Arachnida</taxon>
        <taxon>Araneae</taxon>
        <taxon>Araneomorphae</taxon>
        <taxon>Entelegynae</taxon>
        <taxon>Araneoidea</taxon>
        <taxon>Araneidae</taxon>
        <taxon>Araneus</taxon>
    </lineage>
</organism>
<dbReference type="Proteomes" id="UP000499080">
    <property type="component" value="Unassembled WGS sequence"/>
</dbReference>
<comment type="caution">
    <text evidence="1">The sequence shown here is derived from an EMBL/GenBank/DDBJ whole genome shotgun (WGS) entry which is preliminary data.</text>
</comment>
<evidence type="ECO:0000313" key="2">
    <source>
        <dbReference type="Proteomes" id="UP000499080"/>
    </source>
</evidence>
<proteinExistence type="predicted"/>
<reference evidence="1 2" key="1">
    <citation type="journal article" date="2019" name="Sci. Rep.">
        <title>Orb-weaving spider Araneus ventricosus genome elucidates the spidroin gene catalogue.</title>
        <authorList>
            <person name="Kono N."/>
            <person name="Nakamura H."/>
            <person name="Ohtoshi R."/>
            <person name="Moran D.A.P."/>
            <person name="Shinohara A."/>
            <person name="Yoshida Y."/>
            <person name="Fujiwara M."/>
            <person name="Mori M."/>
            <person name="Tomita M."/>
            <person name="Arakawa K."/>
        </authorList>
    </citation>
    <scope>NUCLEOTIDE SEQUENCE [LARGE SCALE GENOMIC DNA]</scope>
</reference>
<accession>A0A4Y2P314</accession>
<dbReference type="EMBL" id="BGPR01010358">
    <property type="protein sequence ID" value="GBN45764.1"/>
    <property type="molecule type" value="Genomic_DNA"/>
</dbReference>
<dbReference type="OrthoDB" id="4327074at2759"/>
<gene>
    <name evidence="1" type="ORF">AVEN_109609_1</name>
</gene>
<sequence length="133" mass="15235">MVRSYKPKSVRGKVDGSLMKRAVKDVMKGRSVRQTSKHLDRITLSRYVKKYQSGKAKDDNDFSLRFNTRMVFSEQKEDGLEECVPKCQVKVFNVNPKWSVKRHLSLLLVCSDISHGFNLPLLEVQTTPPKGAH</sequence>
<dbReference type="AlphaFoldDB" id="A0A4Y2P314"/>
<protein>
    <submittedName>
        <fullName evidence="1">Uncharacterized protein</fullName>
    </submittedName>
</protein>
<name>A0A4Y2P314_ARAVE</name>